<evidence type="ECO:0000256" key="4">
    <source>
        <dbReference type="ARBA" id="ARBA00022989"/>
    </source>
</evidence>
<feature type="region of interest" description="Disordered" evidence="7">
    <location>
        <begin position="1"/>
        <end position="76"/>
    </location>
</feature>
<keyword evidence="4 6" id="KW-1133">Transmembrane helix</keyword>
<dbReference type="EMBL" id="JALJOS010000001">
    <property type="protein sequence ID" value="KAK9845040.1"/>
    <property type="molecule type" value="Genomic_DNA"/>
</dbReference>
<reference evidence="9 10" key="1">
    <citation type="journal article" date="2024" name="Nat. Commun.">
        <title>Phylogenomics reveals the evolutionary origins of lichenization in chlorophyte algae.</title>
        <authorList>
            <person name="Puginier C."/>
            <person name="Libourel C."/>
            <person name="Otte J."/>
            <person name="Skaloud P."/>
            <person name="Haon M."/>
            <person name="Grisel S."/>
            <person name="Petersen M."/>
            <person name="Berrin J.G."/>
            <person name="Delaux P.M."/>
            <person name="Dal Grande F."/>
            <person name="Keller J."/>
        </authorList>
    </citation>
    <scope>NUCLEOTIDE SEQUENCE [LARGE SCALE GENOMIC DNA]</scope>
    <source>
        <strain evidence="9 10">SAG 2145</strain>
    </source>
</reference>
<keyword evidence="3 6" id="KW-0812">Transmembrane</keyword>
<evidence type="ECO:0000256" key="2">
    <source>
        <dbReference type="ARBA" id="ARBA00010596"/>
    </source>
</evidence>
<dbReference type="GO" id="GO:0031267">
    <property type="term" value="F:small GTPase binding"/>
    <property type="evidence" value="ECO:0007669"/>
    <property type="project" value="InterPro"/>
</dbReference>
<dbReference type="AlphaFoldDB" id="A0AAW1SEZ5"/>
<feature type="compositionally biased region" description="Basic and acidic residues" evidence="7">
    <location>
        <begin position="1"/>
        <end position="17"/>
    </location>
</feature>
<dbReference type="InterPro" id="IPR039765">
    <property type="entry name" value="Yip5/YIPF1/YIPF2"/>
</dbReference>
<sequence length="351" mass="39066">MGDHGWKGPPSPDRHYDVQSTYFPPEVPAAHDNTNPFASDNPFMNSSSGPDVNEFSPDPHQTVAPVPTASASSAPSTLAFNESQLPTHHVHGKVGDGVPRAQPYPNSLPTASGPPLPVHGGGDPVSNLEQNAKYAFWNLRRYRRYFNVDTEDVIIRMKDSVVGFIKPDFLEKINDNEDLYGPFWIVMTLIFVSAVVGNYSSYENYKRQHTSITGQAAGTWYYDVDKVLYSAILFFGYVWILGAILFALLKFIFKSEVSLPQVWCTYGYAMTVFIPASFFCFFPNVISRWVLTAFATATSGVFLLLNFRGPIFDSAGAKALPIWLAMGACHLGLGLILRLYFFKYQAVKLEL</sequence>
<feature type="transmembrane region" description="Helical" evidence="6">
    <location>
        <begin position="265"/>
        <end position="282"/>
    </location>
</feature>
<name>A0AAW1SEZ5_9CHLO</name>
<dbReference type="GO" id="GO:0000139">
    <property type="term" value="C:Golgi membrane"/>
    <property type="evidence" value="ECO:0007669"/>
    <property type="project" value="UniProtKB-SubCell"/>
</dbReference>
<evidence type="ECO:0000256" key="1">
    <source>
        <dbReference type="ARBA" id="ARBA00004141"/>
    </source>
</evidence>
<feature type="compositionally biased region" description="Low complexity" evidence="7">
    <location>
        <begin position="62"/>
        <end position="76"/>
    </location>
</feature>
<evidence type="ECO:0000313" key="9">
    <source>
        <dbReference type="EMBL" id="KAK9845040.1"/>
    </source>
</evidence>
<dbReference type="GO" id="GO:0016192">
    <property type="term" value="P:vesicle-mediated transport"/>
    <property type="evidence" value="ECO:0007669"/>
    <property type="project" value="InterPro"/>
</dbReference>
<comment type="similarity">
    <text evidence="2 6">Belongs to the YIP1 family.</text>
</comment>
<feature type="compositionally biased region" description="Polar residues" evidence="7">
    <location>
        <begin position="32"/>
        <end position="50"/>
    </location>
</feature>
<proteinExistence type="inferred from homology"/>
<feature type="transmembrane region" description="Helical" evidence="6">
    <location>
        <begin position="320"/>
        <end position="341"/>
    </location>
</feature>
<feature type="transmembrane region" description="Helical" evidence="6">
    <location>
        <begin position="179"/>
        <end position="199"/>
    </location>
</feature>
<dbReference type="InterPro" id="IPR006977">
    <property type="entry name" value="Yip1_dom"/>
</dbReference>
<gene>
    <name evidence="9" type="ORF">WJX74_009953</name>
</gene>
<protein>
    <recommendedName>
        <fullName evidence="6">Protein YIP</fullName>
    </recommendedName>
</protein>
<dbReference type="Proteomes" id="UP001438707">
    <property type="component" value="Unassembled WGS sequence"/>
</dbReference>
<dbReference type="PANTHER" id="PTHR12822:SF2">
    <property type="entry name" value="PROTEIN YIPF"/>
    <property type="match status" value="1"/>
</dbReference>
<keyword evidence="5 6" id="KW-0472">Membrane</keyword>
<keyword evidence="10" id="KW-1185">Reference proteome</keyword>
<comment type="subcellular location">
    <subcellularLocation>
        <location evidence="6">Golgi apparatus membrane</location>
        <topology evidence="6">Multi-pass membrane protein</topology>
    </subcellularLocation>
    <subcellularLocation>
        <location evidence="1">Membrane</location>
        <topology evidence="1">Multi-pass membrane protein</topology>
    </subcellularLocation>
</comment>
<evidence type="ECO:0000256" key="3">
    <source>
        <dbReference type="ARBA" id="ARBA00022692"/>
    </source>
</evidence>
<accession>A0AAW1SEZ5</accession>
<feature type="transmembrane region" description="Helical" evidence="6">
    <location>
        <begin position="227"/>
        <end position="253"/>
    </location>
</feature>
<dbReference type="Pfam" id="PF04893">
    <property type="entry name" value="Yip1"/>
    <property type="match status" value="1"/>
</dbReference>
<evidence type="ECO:0000259" key="8">
    <source>
        <dbReference type="Pfam" id="PF04893"/>
    </source>
</evidence>
<feature type="domain" description="Yip1" evidence="8">
    <location>
        <begin position="166"/>
        <end position="316"/>
    </location>
</feature>
<dbReference type="PANTHER" id="PTHR12822">
    <property type="entry name" value="PROTEIN YIPF"/>
    <property type="match status" value="1"/>
</dbReference>
<evidence type="ECO:0000313" key="10">
    <source>
        <dbReference type="Proteomes" id="UP001438707"/>
    </source>
</evidence>
<evidence type="ECO:0000256" key="7">
    <source>
        <dbReference type="SAM" id="MobiDB-lite"/>
    </source>
</evidence>
<organism evidence="9 10">
    <name type="scientific">Apatococcus lobatus</name>
    <dbReference type="NCBI Taxonomy" id="904363"/>
    <lineage>
        <taxon>Eukaryota</taxon>
        <taxon>Viridiplantae</taxon>
        <taxon>Chlorophyta</taxon>
        <taxon>core chlorophytes</taxon>
        <taxon>Trebouxiophyceae</taxon>
        <taxon>Chlorellales</taxon>
        <taxon>Chlorellaceae</taxon>
        <taxon>Apatococcus</taxon>
    </lineage>
</organism>
<evidence type="ECO:0000256" key="5">
    <source>
        <dbReference type="ARBA" id="ARBA00023136"/>
    </source>
</evidence>
<comment type="caution">
    <text evidence="9">The sequence shown here is derived from an EMBL/GenBank/DDBJ whole genome shotgun (WGS) entry which is preliminary data.</text>
</comment>
<feature type="transmembrane region" description="Helical" evidence="6">
    <location>
        <begin position="289"/>
        <end position="308"/>
    </location>
</feature>
<evidence type="ECO:0000256" key="6">
    <source>
        <dbReference type="RuleBase" id="RU361264"/>
    </source>
</evidence>